<accession>A0A550CKM1</accession>
<evidence type="ECO:0000256" key="3">
    <source>
        <dbReference type="ARBA" id="ARBA00022723"/>
    </source>
</evidence>
<evidence type="ECO:0000256" key="5">
    <source>
        <dbReference type="ARBA" id="ARBA00022833"/>
    </source>
</evidence>
<name>A0A550CKM1_9AGAR</name>
<reference evidence="10 11" key="1">
    <citation type="journal article" date="2019" name="New Phytol.">
        <title>Comparative genomics reveals unique wood-decay strategies and fruiting body development in the Schizophyllaceae.</title>
        <authorList>
            <person name="Almasi E."/>
            <person name="Sahu N."/>
            <person name="Krizsan K."/>
            <person name="Balint B."/>
            <person name="Kovacs G.M."/>
            <person name="Kiss B."/>
            <person name="Cseklye J."/>
            <person name="Drula E."/>
            <person name="Henrissat B."/>
            <person name="Nagy I."/>
            <person name="Chovatia M."/>
            <person name="Adam C."/>
            <person name="LaButti K."/>
            <person name="Lipzen A."/>
            <person name="Riley R."/>
            <person name="Grigoriev I.V."/>
            <person name="Nagy L.G."/>
        </authorList>
    </citation>
    <scope>NUCLEOTIDE SEQUENCE [LARGE SCALE GENOMIC DNA]</scope>
    <source>
        <strain evidence="10 11">NL-1724</strain>
    </source>
</reference>
<protein>
    <recommendedName>
        <fullName evidence="9">Peptidase M20 dimerisation domain-containing protein</fullName>
    </recommendedName>
</protein>
<dbReference type="SUPFAM" id="SSF53187">
    <property type="entry name" value="Zn-dependent exopeptidases"/>
    <property type="match status" value="1"/>
</dbReference>
<dbReference type="Gene3D" id="3.40.630.10">
    <property type="entry name" value="Zn peptidases"/>
    <property type="match status" value="1"/>
</dbReference>
<feature type="domain" description="Peptidase M20 dimerisation" evidence="9">
    <location>
        <begin position="305"/>
        <end position="461"/>
    </location>
</feature>
<dbReference type="SUPFAM" id="SSF55031">
    <property type="entry name" value="Bacterial exopeptidase dimerisation domain"/>
    <property type="match status" value="1"/>
</dbReference>
<dbReference type="PANTHER" id="PTHR45962:SF1">
    <property type="entry name" value="N-FATTY-ACYL-AMINO ACID SYNTHASE_HYDROLASE PM20D1"/>
    <property type="match status" value="1"/>
</dbReference>
<dbReference type="GO" id="GO:0051603">
    <property type="term" value="P:proteolysis involved in protein catabolic process"/>
    <property type="evidence" value="ECO:0007669"/>
    <property type="project" value="TreeGrafter"/>
</dbReference>
<proteinExistence type="inferred from homology"/>
<feature type="binding site" evidence="7">
    <location>
        <position position="287"/>
    </location>
    <ligand>
        <name>Zn(2+)</name>
        <dbReference type="ChEBI" id="CHEBI:29105"/>
        <label>2</label>
    </ligand>
</feature>
<dbReference type="PIRSF" id="PIRSF037217">
    <property type="entry name" value="Carboxypeptidase_S"/>
    <property type="match status" value="1"/>
</dbReference>
<feature type="binding site" evidence="7">
    <location>
        <position position="218"/>
    </location>
    <ligand>
        <name>Zn(2+)</name>
        <dbReference type="ChEBI" id="CHEBI:29105"/>
        <label>1</label>
    </ligand>
</feature>
<dbReference type="AlphaFoldDB" id="A0A550CKM1"/>
<dbReference type="InterPro" id="IPR036264">
    <property type="entry name" value="Bact_exopeptidase_dim_dom"/>
</dbReference>
<dbReference type="PANTHER" id="PTHR45962">
    <property type="entry name" value="N-FATTY-ACYL-AMINO ACID SYNTHASE/HYDROLASE PM20D1"/>
    <property type="match status" value="1"/>
</dbReference>
<dbReference type="InterPro" id="IPR001261">
    <property type="entry name" value="ArgE/DapE_CS"/>
</dbReference>
<feature type="binding site" evidence="7">
    <location>
        <position position="253"/>
    </location>
    <ligand>
        <name>Zn(2+)</name>
        <dbReference type="ChEBI" id="CHEBI:29105"/>
        <label>1</label>
    </ligand>
</feature>
<feature type="compositionally biased region" description="Polar residues" evidence="8">
    <location>
        <begin position="8"/>
        <end position="21"/>
    </location>
</feature>
<evidence type="ECO:0000256" key="7">
    <source>
        <dbReference type="PIRSR" id="PIRSR037217-2"/>
    </source>
</evidence>
<evidence type="ECO:0000259" key="9">
    <source>
        <dbReference type="Pfam" id="PF07687"/>
    </source>
</evidence>
<dbReference type="Pfam" id="PF01546">
    <property type="entry name" value="Peptidase_M20"/>
    <property type="match status" value="1"/>
</dbReference>
<evidence type="ECO:0000313" key="10">
    <source>
        <dbReference type="EMBL" id="TRM65314.1"/>
    </source>
</evidence>
<dbReference type="OrthoDB" id="3064516at2759"/>
<dbReference type="Pfam" id="PF07687">
    <property type="entry name" value="M20_dimer"/>
    <property type="match status" value="1"/>
</dbReference>
<dbReference type="GO" id="GO:0000328">
    <property type="term" value="C:fungal-type vacuole lumen"/>
    <property type="evidence" value="ECO:0007669"/>
    <property type="project" value="TreeGrafter"/>
</dbReference>
<keyword evidence="4" id="KW-0378">Hydrolase</keyword>
<feature type="binding site" evidence="7">
    <location>
        <position position="218"/>
    </location>
    <ligand>
        <name>Zn(2+)</name>
        <dbReference type="ChEBI" id="CHEBI:29105"/>
        <label>2</label>
    </ligand>
</feature>
<feature type="active site" evidence="6">
    <location>
        <position position="185"/>
    </location>
</feature>
<dbReference type="STRING" id="97359.A0A550CKM1"/>
<keyword evidence="5 7" id="KW-0862">Zinc</keyword>
<dbReference type="EMBL" id="VDMD01000005">
    <property type="protein sequence ID" value="TRM65314.1"/>
    <property type="molecule type" value="Genomic_DNA"/>
</dbReference>
<feature type="region of interest" description="Disordered" evidence="8">
    <location>
        <begin position="1"/>
        <end position="21"/>
    </location>
</feature>
<dbReference type="InterPro" id="IPR011650">
    <property type="entry name" value="Peptidase_M20_dimer"/>
</dbReference>
<dbReference type="GO" id="GO:0046872">
    <property type="term" value="F:metal ion binding"/>
    <property type="evidence" value="ECO:0007669"/>
    <property type="project" value="UniProtKB-KW"/>
</dbReference>
<dbReference type="PROSITE" id="PS00758">
    <property type="entry name" value="ARGE_DAPE_CPG2_1"/>
    <property type="match status" value="1"/>
</dbReference>
<evidence type="ECO:0000256" key="8">
    <source>
        <dbReference type="SAM" id="MobiDB-lite"/>
    </source>
</evidence>
<feature type="binding site" evidence="7">
    <location>
        <position position="183"/>
    </location>
    <ligand>
        <name>Zn(2+)</name>
        <dbReference type="ChEBI" id="CHEBI:29105"/>
        <label>2</label>
    </ligand>
</feature>
<feature type="binding site" evidence="7">
    <location>
        <position position="572"/>
    </location>
    <ligand>
        <name>Zn(2+)</name>
        <dbReference type="ChEBI" id="CHEBI:29105"/>
        <label>1</label>
    </ligand>
</feature>
<dbReference type="InterPro" id="IPR017141">
    <property type="entry name" value="Pept_M20_carboxypep"/>
</dbReference>
<dbReference type="Proteomes" id="UP000320762">
    <property type="component" value="Unassembled WGS sequence"/>
</dbReference>
<dbReference type="InterPro" id="IPR002933">
    <property type="entry name" value="Peptidase_M20"/>
</dbReference>
<keyword evidence="11" id="KW-1185">Reference proteome</keyword>
<comment type="similarity">
    <text evidence="1">Belongs to the peptidase M20A family.</text>
</comment>
<keyword evidence="3 7" id="KW-0479">Metal-binding</keyword>
<comment type="caution">
    <text evidence="10">The sequence shown here is derived from an EMBL/GenBank/DDBJ whole genome shotgun (WGS) entry which is preliminary data.</text>
</comment>
<dbReference type="GO" id="GO:0004181">
    <property type="term" value="F:metallocarboxypeptidase activity"/>
    <property type="evidence" value="ECO:0007669"/>
    <property type="project" value="InterPro"/>
</dbReference>
<dbReference type="Gene3D" id="3.30.70.360">
    <property type="match status" value="1"/>
</dbReference>
<organism evidence="10 11">
    <name type="scientific">Schizophyllum amplum</name>
    <dbReference type="NCBI Taxonomy" id="97359"/>
    <lineage>
        <taxon>Eukaryota</taxon>
        <taxon>Fungi</taxon>
        <taxon>Dikarya</taxon>
        <taxon>Basidiomycota</taxon>
        <taxon>Agaricomycotina</taxon>
        <taxon>Agaricomycetes</taxon>
        <taxon>Agaricomycetidae</taxon>
        <taxon>Agaricales</taxon>
        <taxon>Schizophyllaceae</taxon>
        <taxon>Schizophyllum</taxon>
    </lineage>
</organism>
<dbReference type="CDD" id="cd05674">
    <property type="entry name" value="M20_yscS"/>
    <property type="match status" value="1"/>
</dbReference>
<evidence type="ECO:0000313" key="11">
    <source>
        <dbReference type="Proteomes" id="UP000320762"/>
    </source>
</evidence>
<evidence type="ECO:0000256" key="2">
    <source>
        <dbReference type="ARBA" id="ARBA00022670"/>
    </source>
</evidence>
<keyword evidence="2" id="KW-0645">Protease</keyword>
<evidence type="ECO:0000256" key="6">
    <source>
        <dbReference type="PIRSR" id="PIRSR037217-1"/>
    </source>
</evidence>
<feature type="active site" description="Proton acceptor" evidence="6">
    <location>
        <position position="252"/>
    </location>
</feature>
<sequence>MADMKTAIPTNAQLPLPTSASAPARGQRKWKYLAFAALASLPLSYAHARTITRSTEPLEAQAVFDAPASDESLCPQTGELLPQKHDTFFNAYVDAVVTDADFKTRMIDLLSGAVQIPTEAFDDMGPVGEEPRWEVFADFHAYLEKKFPLLHTTLKKTTVNTYGLVYEWPGSDSSLLPILLTAHQDVVPVEPRTVAEWEHPPYSGYFDGERIWGRGSSDDKSSLISIMATIETMLEHSFEPSRSVVLAFGIDEEAFGKYVSYWIGGAATLGPALEEMYGKDGFALLVDEGGGFAEIEGAVFATPGIGEKGYLDIRVQVDSPGGHSSVPPSHTTIGMLADMITTLEEKPFEPKLSREEPFYWTWKCLAEYAPDINDDLRAAVKASASNDDALAEAERLLVQEPIYKVNLQTTQAIDMINGGVKSNALPEQAYAVVNHRILTQSSVKETEAIDAARLKPVAEKYNLSMEAFGETVIPNSQAYGTLNLTVAFGHALDPAPVTPTAPGSAPYEYLMGTIKATYNGHRGLSGENIVVAPSISTGNTDTQYYWRLTKHIFRYNHSNGYKTKKRTFNGAHTVNESTEVYNLVEKIRFFSLLILNADESTSF</sequence>
<evidence type="ECO:0000256" key="1">
    <source>
        <dbReference type="ARBA" id="ARBA00006247"/>
    </source>
</evidence>
<gene>
    <name evidence="10" type="ORF">BD626DRAFT_567236</name>
</gene>
<dbReference type="InterPro" id="IPR047177">
    <property type="entry name" value="Pept_M20A"/>
</dbReference>
<evidence type="ECO:0000256" key="4">
    <source>
        <dbReference type="ARBA" id="ARBA00022801"/>
    </source>
</evidence>